<accession>A0ABR2GVY8</accession>
<evidence type="ECO:0000313" key="3">
    <source>
        <dbReference type="Proteomes" id="UP001470230"/>
    </source>
</evidence>
<protein>
    <recommendedName>
        <fullName evidence="4">Transmembrane protein</fullName>
    </recommendedName>
</protein>
<keyword evidence="1" id="KW-1133">Transmembrane helix</keyword>
<gene>
    <name evidence="2" type="ORF">M9Y10_035979</name>
</gene>
<feature type="transmembrane region" description="Helical" evidence="1">
    <location>
        <begin position="12"/>
        <end position="35"/>
    </location>
</feature>
<dbReference type="EMBL" id="JAPFFF010000057">
    <property type="protein sequence ID" value="KAK8838031.1"/>
    <property type="molecule type" value="Genomic_DNA"/>
</dbReference>
<proteinExistence type="predicted"/>
<evidence type="ECO:0000256" key="1">
    <source>
        <dbReference type="SAM" id="Phobius"/>
    </source>
</evidence>
<comment type="caution">
    <text evidence="2">The sequence shown here is derived from an EMBL/GenBank/DDBJ whole genome shotgun (WGS) entry which is preliminary data.</text>
</comment>
<reference evidence="2 3" key="1">
    <citation type="submission" date="2024-04" db="EMBL/GenBank/DDBJ databases">
        <title>Tritrichomonas musculus Genome.</title>
        <authorList>
            <person name="Alves-Ferreira E."/>
            <person name="Grigg M."/>
            <person name="Lorenzi H."/>
            <person name="Galac M."/>
        </authorList>
    </citation>
    <scope>NUCLEOTIDE SEQUENCE [LARGE SCALE GENOMIC DNA]</scope>
    <source>
        <strain evidence="2 3">EAF2021</strain>
    </source>
</reference>
<organism evidence="2 3">
    <name type="scientific">Tritrichomonas musculus</name>
    <dbReference type="NCBI Taxonomy" id="1915356"/>
    <lineage>
        <taxon>Eukaryota</taxon>
        <taxon>Metamonada</taxon>
        <taxon>Parabasalia</taxon>
        <taxon>Tritrichomonadida</taxon>
        <taxon>Tritrichomonadidae</taxon>
        <taxon>Tritrichomonas</taxon>
    </lineage>
</organism>
<keyword evidence="3" id="KW-1185">Reference proteome</keyword>
<feature type="transmembrane region" description="Helical" evidence="1">
    <location>
        <begin position="84"/>
        <end position="108"/>
    </location>
</feature>
<keyword evidence="1" id="KW-0812">Transmembrane</keyword>
<feature type="transmembrane region" description="Helical" evidence="1">
    <location>
        <begin position="261"/>
        <end position="281"/>
    </location>
</feature>
<sequence length="341" mass="40085">MIPQDFVRSPQNYFFLASLLGFIGSDIGILVLIFVSRQLFFDYLSTLIIICIMFFCLIIYGILAMTCWHGCFFQHLLKTYLRRFLLFFVIISFHTSILLQGLVCITLIEYFKYLLPGMLIFDDSYEVYYIILLALLLFSIIIFFVGLTIAYKNPSDKEIAESQNQNYYQDYLRDPQKTILCVSLFMLYLFTFLQCGNIAYLYFTNKGDNNYFYIYIISFSIAILLTGSFQVLFIIINSIYACTCWRGKFIQRFFDKPIRRYLFIIYGCNFYHISIYSGCFAHKMLKEFIKNTTFLLIFAIIQLISLIVFLIGLYLVVRNESDKEIINGTNETINEPLISNQ</sequence>
<feature type="transmembrane region" description="Helical" evidence="1">
    <location>
        <begin position="293"/>
        <end position="317"/>
    </location>
</feature>
<evidence type="ECO:0008006" key="4">
    <source>
        <dbReference type="Google" id="ProtNLM"/>
    </source>
</evidence>
<dbReference type="Proteomes" id="UP001470230">
    <property type="component" value="Unassembled WGS sequence"/>
</dbReference>
<feature type="transmembrane region" description="Helical" evidence="1">
    <location>
        <begin position="128"/>
        <end position="151"/>
    </location>
</feature>
<evidence type="ECO:0000313" key="2">
    <source>
        <dbReference type="EMBL" id="KAK8838031.1"/>
    </source>
</evidence>
<feature type="transmembrane region" description="Helical" evidence="1">
    <location>
        <begin position="212"/>
        <end position="240"/>
    </location>
</feature>
<feature type="transmembrane region" description="Helical" evidence="1">
    <location>
        <begin position="47"/>
        <end position="72"/>
    </location>
</feature>
<name>A0ABR2GVY8_9EUKA</name>
<feature type="transmembrane region" description="Helical" evidence="1">
    <location>
        <begin position="179"/>
        <end position="200"/>
    </location>
</feature>
<keyword evidence="1" id="KW-0472">Membrane</keyword>